<protein>
    <recommendedName>
        <fullName evidence="8">ABC transporter domain-containing protein</fullName>
    </recommendedName>
</protein>
<dbReference type="InterPro" id="IPR050352">
    <property type="entry name" value="ABCG_transporters"/>
</dbReference>
<proteinExistence type="inferred from homology"/>
<feature type="domain" description="ABC transporter" evidence="8">
    <location>
        <begin position="121"/>
        <end position="171"/>
    </location>
</feature>
<feature type="compositionally biased region" description="Basic residues" evidence="7">
    <location>
        <begin position="208"/>
        <end position="217"/>
    </location>
</feature>
<dbReference type="PANTHER" id="PTHR48041:SF26">
    <property type="entry name" value="FI22810P1"/>
    <property type="match status" value="1"/>
</dbReference>
<evidence type="ECO:0000259" key="8">
    <source>
        <dbReference type="Pfam" id="PF00005"/>
    </source>
</evidence>
<evidence type="ECO:0000256" key="1">
    <source>
        <dbReference type="ARBA" id="ARBA00004141"/>
    </source>
</evidence>
<dbReference type="InterPro" id="IPR003439">
    <property type="entry name" value="ABC_transporter-like_ATP-bd"/>
</dbReference>
<dbReference type="Proteomes" id="UP000479190">
    <property type="component" value="Unassembled WGS sequence"/>
</dbReference>
<evidence type="ECO:0000256" key="7">
    <source>
        <dbReference type="SAM" id="MobiDB-lite"/>
    </source>
</evidence>
<dbReference type="AlphaFoldDB" id="A0A6H5I3L6"/>
<evidence type="ECO:0000313" key="9">
    <source>
        <dbReference type="EMBL" id="CAB0029610.1"/>
    </source>
</evidence>
<dbReference type="GO" id="GO:0016887">
    <property type="term" value="F:ATP hydrolysis activity"/>
    <property type="evidence" value="ECO:0007669"/>
    <property type="project" value="InterPro"/>
</dbReference>
<dbReference type="InterPro" id="IPR027417">
    <property type="entry name" value="P-loop_NTPase"/>
</dbReference>
<dbReference type="GO" id="GO:0005524">
    <property type="term" value="F:ATP binding"/>
    <property type="evidence" value="ECO:0007669"/>
    <property type="project" value="InterPro"/>
</dbReference>
<keyword evidence="6" id="KW-0472">Membrane</keyword>
<evidence type="ECO:0000256" key="6">
    <source>
        <dbReference type="ARBA" id="ARBA00023136"/>
    </source>
</evidence>
<evidence type="ECO:0000256" key="4">
    <source>
        <dbReference type="ARBA" id="ARBA00022692"/>
    </source>
</evidence>
<reference evidence="9 10" key="1">
    <citation type="submission" date="2020-02" db="EMBL/GenBank/DDBJ databases">
        <authorList>
            <person name="Ferguson B K."/>
        </authorList>
    </citation>
    <scope>NUCLEOTIDE SEQUENCE [LARGE SCALE GENOMIC DNA]</scope>
</reference>
<accession>A0A6H5I3L6</accession>
<feature type="compositionally biased region" description="Low complexity" evidence="7">
    <location>
        <begin position="59"/>
        <end position="68"/>
    </location>
</feature>
<dbReference type="GO" id="GO:0042626">
    <property type="term" value="F:ATPase-coupled transmembrane transporter activity"/>
    <property type="evidence" value="ECO:0007669"/>
    <property type="project" value="TreeGrafter"/>
</dbReference>
<evidence type="ECO:0000256" key="3">
    <source>
        <dbReference type="ARBA" id="ARBA00022448"/>
    </source>
</evidence>
<comment type="subcellular location">
    <subcellularLocation>
        <location evidence="1">Membrane</location>
        <topology evidence="1">Multi-pass membrane protein</topology>
    </subcellularLocation>
</comment>
<feature type="region of interest" description="Disordered" evidence="7">
    <location>
        <begin position="43"/>
        <end position="96"/>
    </location>
</feature>
<dbReference type="Pfam" id="PF00005">
    <property type="entry name" value="ABC_tran"/>
    <property type="match status" value="1"/>
</dbReference>
<gene>
    <name evidence="9" type="ORF">TBRA_LOCUS1639</name>
</gene>
<dbReference type="OrthoDB" id="66620at2759"/>
<evidence type="ECO:0000256" key="2">
    <source>
        <dbReference type="ARBA" id="ARBA00005814"/>
    </source>
</evidence>
<dbReference type="SUPFAM" id="SSF52540">
    <property type="entry name" value="P-loop containing nucleoside triphosphate hydrolases"/>
    <property type="match status" value="1"/>
</dbReference>
<feature type="compositionally biased region" description="Low complexity" evidence="7">
    <location>
        <begin position="198"/>
        <end position="207"/>
    </location>
</feature>
<organism evidence="9 10">
    <name type="scientific">Trichogramma brassicae</name>
    <dbReference type="NCBI Taxonomy" id="86971"/>
    <lineage>
        <taxon>Eukaryota</taxon>
        <taxon>Metazoa</taxon>
        <taxon>Ecdysozoa</taxon>
        <taxon>Arthropoda</taxon>
        <taxon>Hexapoda</taxon>
        <taxon>Insecta</taxon>
        <taxon>Pterygota</taxon>
        <taxon>Neoptera</taxon>
        <taxon>Endopterygota</taxon>
        <taxon>Hymenoptera</taxon>
        <taxon>Apocrita</taxon>
        <taxon>Proctotrupomorpha</taxon>
        <taxon>Chalcidoidea</taxon>
        <taxon>Trichogrammatidae</taxon>
        <taxon>Trichogramma</taxon>
    </lineage>
</organism>
<dbReference type="EMBL" id="CADCXV010000335">
    <property type="protein sequence ID" value="CAB0029610.1"/>
    <property type="molecule type" value="Genomic_DNA"/>
</dbReference>
<sequence length="217" mass="22902">MEVLIHEASGAAKLVRTNDLDESCEQQQPLVVDRHDNSTIVPIYQSQPSTSSGGGGSGSRSISSRSSQGGQGEESTGGDTGSQSTGPLSNTKNGENMDIGFERITYNVSLGWRGGTKTILRGLHGRLPARQLIALMGPSGAGKSSLLDVLSGYRITGVEGSVYVNGRPRISRRSGAPRPTSRRTIGCSRCSPCTRTCASRPISSSARTRPRARRTPS</sequence>
<dbReference type="GO" id="GO:0005886">
    <property type="term" value="C:plasma membrane"/>
    <property type="evidence" value="ECO:0007669"/>
    <property type="project" value="TreeGrafter"/>
</dbReference>
<evidence type="ECO:0000313" key="10">
    <source>
        <dbReference type="Proteomes" id="UP000479190"/>
    </source>
</evidence>
<dbReference type="Gene3D" id="3.40.50.300">
    <property type="entry name" value="P-loop containing nucleotide triphosphate hydrolases"/>
    <property type="match status" value="1"/>
</dbReference>
<name>A0A6H5I3L6_9HYME</name>
<keyword evidence="5" id="KW-1133">Transmembrane helix</keyword>
<comment type="similarity">
    <text evidence="2">Belongs to the ABC transporter superfamily. ABCG family. Eye pigment precursor importer (TC 3.A.1.204) subfamily.</text>
</comment>
<keyword evidence="4" id="KW-0812">Transmembrane</keyword>
<dbReference type="PANTHER" id="PTHR48041">
    <property type="entry name" value="ABC TRANSPORTER G FAMILY MEMBER 28"/>
    <property type="match status" value="1"/>
</dbReference>
<keyword evidence="3" id="KW-0813">Transport</keyword>
<evidence type="ECO:0000256" key="5">
    <source>
        <dbReference type="ARBA" id="ARBA00022989"/>
    </source>
</evidence>
<keyword evidence="10" id="KW-1185">Reference proteome</keyword>
<feature type="region of interest" description="Disordered" evidence="7">
    <location>
        <begin position="198"/>
        <end position="217"/>
    </location>
</feature>